<dbReference type="STRING" id="446471.Xcel_2523"/>
<feature type="transmembrane region" description="Helical" evidence="2">
    <location>
        <begin position="382"/>
        <end position="399"/>
    </location>
</feature>
<evidence type="ECO:0000313" key="4">
    <source>
        <dbReference type="EMBL" id="ACZ31538.1"/>
    </source>
</evidence>
<dbReference type="InterPro" id="IPR002656">
    <property type="entry name" value="Acyl_transf_3_dom"/>
</dbReference>
<dbReference type="EMBL" id="CP001821">
    <property type="protein sequence ID" value="ACZ31538.1"/>
    <property type="molecule type" value="Genomic_DNA"/>
</dbReference>
<dbReference type="KEGG" id="xce:Xcel_2523"/>
<dbReference type="GO" id="GO:0016747">
    <property type="term" value="F:acyltransferase activity, transferring groups other than amino-acyl groups"/>
    <property type="evidence" value="ECO:0007669"/>
    <property type="project" value="InterPro"/>
</dbReference>
<dbReference type="Proteomes" id="UP000002255">
    <property type="component" value="Chromosome"/>
</dbReference>
<reference evidence="4 5" key="2">
    <citation type="journal article" date="2010" name="Stand. Genomic Sci.">
        <title>Complete genome sequence of Xylanimonas cellulosilytica type strain (XIL07).</title>
        <authorList>
            <person name="Foster B."/>
            <person name="Pukall R."/>
            <person name="Abt B."/>
            <person name="Nolan M."/>
            <person name="Glavina Del Rio T."/>
            <person name="Chen F."/>
            <person name="Lucas S."/>
            <person name="Tice H."/>
            <person name="Pitluck S."/>
            <person name="Cheng J.-F."/>
            <person name="Chertkov O."/>
            <person name="Brettin T."/>
            <person name="Han C."/>
            <person name="Detter J.C."/>
            <person name="Bruce D."/>
            <person name="Goodwin L."/>
            <person name="Ivanova N."/>
            <person name="Mavromatis K."/>
            <person name="Pati A."/>
            <person name="Mikhailova N."/>
            <person name="Chen A."/>
            <person name="Palaniappan K."/>
            <person name="Land M."/>
            <person name="Hauser L."/>
            <person name="Chang Y.-J."/>
            <person name="Jeffries C.D."/>
            <person name="Chain P."/>
            <person name="Rohde M."/>
            <person name="Goeker M."/>
            <person name="Bristow J."/>
            <person name="Eisen J.A."/>
            <person name="Markowitz V."/>
            <person name="Hugenholtz P."/>
            <person name="Kyrpides N.C."/>
            <person name="Klenk H.-P."/>
            <person name="Lapidus A."/>
        </authorList>
    </citation>
    <scope>NUCLEOTIDE SEQUENCE [LARGE SCALE GENOMIC DNA]</scope>
    <source>
        <strain evidence="5">DSM 15894 / CECT 5975 / LMG 20990 / XIL07</strain>
    </source>
</reference>
<feature type="compositionally biased region" description="Low complexity" evidence="1">
    <location>
        <begin position="23"/>
        <end position="34"/>
    </location>
</feature>
<dbReference type="OrthoDB" id="8206682at2"/>
<keyword evidence="5" id="KW-1185">Reference proteome</keyword>
<dbReference type="RefSeq" id="WP_012879280.1">
    <property type="nucleotide sequence ID" value="NC_013530.1"/>
</dbReference>
<dbReference type="AlphaFoldDB" id="D1BWJ3"/>
<proteinExistence type="predicted"/>
<keyword evidence="2" id="KW-1133">Transmembrane helix</keyword>
<feature type="transmembrane region" description="Helical" evidence="2">
    <location>
        <begin position="262"/>
        <end position="282"/>
    </location>
</feature>
<feature type="transmembrane region" description="Helical" evidence="2">
    <location>
        <begin position="82"/>
        <end position="106"/>
    </location>
</feature>
<reference evidence="5" key="1">
    <citation type="submission" date="2009-11" db="EMBL/GenBank/DDBJ databases">
        <title>The complete chromosome of Xylanimonas cellulosilytica DSM 15894.</title>
        <authorList>
            <consortium name="US DOE Joint Genome Institute (JGI-PGF)"/>
            <person name="Lucas S."/>
            <person name="Copeland A."/>
            <person name="Lapidus A."/>
            <person name="Glavina del Rio T."/>
            <person name="Dalin E."/>
            <person name="Tice H."/>
            <person name="Bruce D."/>
            <person name="Goodwin L."/>
            <person name="Pitluck S."/>
            <person name="Kyrpides N."/>
            <person name="Mavromatis K."/>
            <person name="Ivanova N."/>
            <person name="Mikhailova N."/>
            <person name="Foster B."/>
            <person name="Clum A."/>
            <person name="Brettin T."/>
            <person name="Detter J.C."/>
            <person name="Han C."/>
            <person name="Larimer F."/>
            <person name="Land M."/>
            <person name="Hauser L."/>
            <person name="Markowitz V."/>
            <person name="Cheng J.F."/>
            <person name="Hugenholtz P."/>
            <person name="Woyke T."/>
            <person name="Wu D."/>
            <person name="Gehrich-Schroeter G."/>
            <person name="Schneider S."/>
            <person name="Pukall S.R."/>
            <person name="Klenk H.P."/>
            <person name="Eisen J.A."/>
        </authorList>
    </citation>
    <scope>NUCLEOTIDE SEQUENCE [LARGE SCALE GENOMIC DNA]</scope>
    <source>
        <strain evidence="5">DSM 15894 / CECT 5975 / LMG 20990 / XIL07</strain>
    </source>
</reference>
<dbReference type="eggNOG" id="COG1835">
    <property type="taxonomic scope" value="Bacteria"/>
</dbReference>
<dbReference type="Pfam" id="PF01757">
    <property type="entry name" value="Acyl_transf_3"/>
    <property type="match status" value="1"/>
</dbReference>
<feature type="region of interest" description="Disordered" evidence="1">
    <location>
        <begin position="1"/>
        <end position="34"/>
    </location>
</feature>
<accession>D1BWJ3</accession>
<evidence type="ECO:0000256" key="2">
    <source>
        <dbReference type="SAM" id="Phobius"/>
    </source>
</evidence>
<feature type="transmembrane region" description="Helical" evidence="2">
    <location>
        <begin position="171"/>
        <end position="190"/>
    </location>
</feature>
<feature type="domain" description="Acyltransferase 3" evidence="3">
    <location>
        <begin position="42"/>
        <end position="393"/>
    </location>
</feature>
<protein>
    <recommendedName>
        <fullName evidence="3">Acyltransferase 3 domain-containing protein</fullName>
    </recommendedName>
</protein>
<evidence type="ECO:0000313" key="5">
    <source>
        <dbReference type="Proteomes" id="UP000002255"/>
    </source>
</evidence>
<feature type="transmembrane region" description="Helical" evidence="2">
    <location>
        <begin position="137"/>
        <end position="156"/>
    </location>
</feature>
<evidence type="ECO:0000259" key="3">
    <source>
        <dbReference type="Pfam" id="PF01757"/>
    </source>
</evidence>
<feature type="transmembrane region" description="Helical" evidence="2">
    <location>
        <begin position="197"/>
        <end position="217"/>
    </location>
</feature>
<name>D1BWJ3_XYLCX</name>
<keyword evidence="2" id="KW-0812">Transmembrane</keyword>
<feature type="transmembrane region" description="Helical" evidence="2">
    <location>
        <begin position="223"/>
        <end position="242"/>
    </location>
</feature>
<evidence type="ECO:0000256" key="1">
    <source>
        <dbReference type="SAM" id="MobiDB-lite"/>
    </source>
</evidence>
<gene>
    <name evidence="4" type="ordered locus">Xcel_2523</name>
</gene>
<feature type="transmembrane region" description="Helical" evidence="2">
    <location>
        <begin position="343"/>
        <end position="362"/>
    </location>
</feature>
<sequence>MAALLTPPVPPVEPVETPRHGPTRMAVSTRSTSSARRPGRDVFVDAVRALATVGIVAVHWLMPEATFDGQTLWIGNALAHGGGWTLTWVLQVLPLLFFAAGASAAYQHARHQHARLPYGSGWAGVVGARLRGVARPVAAFAGAWALTLGVLLASGLPDQAVLRLARMAPQLLWFLAVWVALVACTPLARAAWRRWRWAAVAVAVAAPLVVDLLRFGAGLEPVAWANVLLVWAVPFLLGVAYADDRSHRVIDGGRPAVAGRPVLVAVLVLAVGAMAALVRLGPYPVSMIGMPGDAVSNLAPPTAVVVAQSIAQVAAVLLARDAIVRWACGRGRDVVRVLTRRALTVYLWHLTAMFVVVGAVLLGLHARLPEPWSTDWWSTRPVWWGAFGLVLLGLVRVFGRFEVPRGRRAQRVGSPIA</sequence>
<dbReference type="HOGENOM" id="CLU_039835_2_0_11"/>
<organism evidence="4 5">
    <name type="scientific">Xylanimonas cellulosilytica (strain DSM 15894 / JCM 12276 / CECT 5975 / KCTC 9989 / LMG 20990 / NBRC 107835 / XIL07)</name>
    <dbReference type="NCBI Taxonomy" id="446471"/>
    <lineage>
        <taxon>Bacteria</taxon>
        <taxon>Bacillati</taxon>
        <taxon>Actinomycetota</taxon>
        <taxon>Actinomycetes</taxon>
        <taxon>Micrococcales</taxon>
        <taxon>Promicromonosporaceae</taxon>
        <taxon>Xylanimonas</taxon>
    </lineage>
</organism>
<keyword evidence="2" id="KW-0472">Membrane</keyword>
<feature type="transmembrane region" description="Helical" evidence="2">
    <location>
        <begin position="302"/>
        <end position="323"/>
    </location>
</feature>